<evidence type="ECO:0000313" key="8">
    <source>
        <dbReference type="Proteomes" id="UP001623591"/>
    </source>
</evidence>
<dbReference type="Gene3D" id="3.40.50.300">
    <property type="entry name" value="P-loop containing nucleotide triphosphate hydrolases"/>
    <property type="match status" value="1"/>
</dbReference>
<dbReference type="CDD" id="cd03112">
    <property type="entry name" value="CobW-like"/>
    <property type="match status" value="1"/>
</dbReference>
<dbReference type="InterPro" id="IPR003495">
    <property type="entry name" value="CobW/HypB/UreG_nucleotide-bd"/>
</dbReference>
<proteinExistence type="inferred from homology"/>
<evidence type="ECO:0000256" key="1">
    <source>
        <dbReference type="ARBA" id="ARBA00022741"/>
    </source>
</evidence>
<dbReference type="Pfam" id="PF07683">
    <property type="entry name" value="CobW_C"/>
    <property type="match status" value="1"/>
</dbReference>
<feature type="domain" description="CobW C-terminal" evidence="6">
    <location>
        <begin position="230"/>
        <end position="315"/>
    </location>
</feature>
<evidence type="ECO:0000256" key="4">
    <source>
        <dbReference type="ARBA" id="ARBA00034320"/>
    </source>
</evidence>
<dbReference type="PANTHER" id="PTHR13748:SF62">
    <property type="entry name" value="COBW DOMAIN-CONTAINING PROTEIN"/>
    <property type="match status" value="1"/>
</dbReference>
<dbReference type="SMART" id="SM00833">
    <property type="entry name" value="CobW_C"/>
    <property type="match status" value="1"/>
</dbReference>
<dbReference type="RefSeq" id="WP_406770775.1">
    <property type="nucleotide sequence ID" value="NZ_JBJHZZ010000016.1"/>
</dbReference>
<sequence length="316" mass="35593">MKVKIDIISGFLGAGKTTLIKKLISEELYKEKIAIIENEFGEVGIDGSILRDTNTKIKEINAGCICCSITGDFKKALLEVLGKYKLDRIIIEPSGVAKLSEIINICNSEELRKFTEVNMIITVVDILKFNMYLDNFGEFYKNQIVNAKTIMLSRSQRVGLEKLVAVKEALDALNKVAFVVTTPWDNLSAKRIIEISEDYERESIHKEVNLLKKVNLNASYKTTKGESVSFESIGFETAKKFSSSKIKSILDKINKDNLYGSVLRAKGIVELEKGEWIQFDYVPEEFNLKKAEADFTSRVCIIGVHLNKAALKKLFI</sequence>
<dbReference type="SUPFAM" id="SSF52540">
    <property type="entry name" value="P-loop containing nucleoside triphosphate hydrolases"/>
    <property type="match status" value="1"/>
</dbReference>
<gene>
    <name evidence="7" type="ORF">ACJDUG_15440</name>
</gene>
<dbReference type="InterPro" id="IPR011629">
    <property type="entry name" value="CobW-like_C"/>
</dbReference>
<comment type="caution">
    <text evidence="7">The sequence shown here is derived from an EMBL/GenBank/DDBJ whole genome shotgun (WGS) entry which is preliminary data.</text>
</comment>
<dbReference type="InterPro" id="IPR036627">
    <property type="entry name" value="CobW-likC_sf"/>
</dbReference>
<evidence type="ECO:0000256" key="2">
    <source>
        <dbReference type="ARBA" id="ARBA00022801"/>
    </source>
</evidence>
<dbReference type="SUPFAM" id="SSF90002">
    <property type="entry name" value="Hypothetical protein YjiA, C-terminal domain"/>
    <property type="match status" value="1"/>
</dbReference>
<keyword evidence="2" id="KW-0378">Hydrolase</keyword>
<keyword evidence="3" id="KW-0143">Chaperone</keyword>
<dbReference type="InterPro" id="IPR051316">
    <property type="entry name" value="Zinc-reg_GTPase_activator"/>
</dbReference>
<dbReference type="Gene3D" id="3.30.1220.10">
    <property type="entry name" value="CobW-like, C-terminal domain"/>
    <property type="match status" value="1"/>
</dbReference>
<evidence type="ECO:0000256" key="5">
    <source>
        <dbReference type="ARBA" id="ARBA00049117"/>
    </source>
</evidence>
<organism evidence="7 8">
    <name type="scientific">Candidatus Clostridium stratigraminis</name>
    <dbReference type="NCBI Taxonomy" id="3381661"/>
    <lineage>
        <taxon>Bacteria</taxon>
        <taxon>Bacillati</taxon>
        <taxon>Bacillota</taxon>
        <taxon>Clostridia</taxon>
        <taxon>Eubacteriales</taxon>
        <taxon>Clostridiaceae</taxon>
        <taxon>Clostridium</taxon>
    </lineage>
</organism>
<protein>
    <submittedName>
        <fullName evidence="7">CobW family GTP-binding protein</fullName>
    </submittedName>
</protein>
<comment type="catalytic activity">
    <reaction evidence="5">
        <text>GTP + H2O = GDP + phosphate + H(+)</text>
        <dbReference type="Rhea" id="RHEA:19669"/>
        <dbReference type="ChEBI" id="CHEBI:15377"/>
        <dbReference type="ChEBI" id="CHEBI:15378"/>
        <dbReference type="ChEBI" id="CHEBI:37565"/>
        <dbReference type="ChEBI" id="CHEBI:43474"/>
        <dbReference type="ChEBI" id="CHEBI:58189"/>
    </reaction>
    <physiologicalReaction direction="left-to-right" evidence="5">
        <dbReference type="Rhea" id="RHEA:19670"/>
    </physiologicalReaction>
</comment>
<evidence type="ECO:0000259" key="6">
    <source>
        <dbReference type="SMART" id="SM00833"/>
    </source>
</evidence>
<dbReference type="InterPro" id="IPR027417">
    <property type="entry name" value="P-loop_NTPase"/>
</dbReference>
<keyword evidence="1" id="KW-0547">Nucleotide-binding</keyword>
<dbReference type="Proteomes" id="UP001623591">
    <property type="component" value="Unassembled WGS sequence"/>
</dbReference>
<reference evidence="7 8" key="1">
    <citation type="submission" date="2024-11" db="EMBL/GenBank/DDBJ databases">
        <authorList>
            <person name="Heng Y.C."/>
            <person name="Lim A.C.H."/>
            <person name="Lee J.K.Y."/>
            <person name="Kittelmann S."/>
        </authorList>
    </citation>
    <scope>NUCLEOTIDE SEQUENCE [LARGE SCALE GENOMIC DNA]</scope>
    <source>
        <strain evidence="7 8">WILCCON 0185</strain>
    </source>
</reference>
<dbReference type="Pfam" id="PF02492">
    <property type="entry name" value="cobW"/>
    <property type="match status" value="1"/>
</dbReference>
<dbReference type="PANTHER" id="PTHR13748">
    <property type="entry name" value="COBW-RELATED"/>
    <property type="match status" value="1"/>
</dbReference>
<keyword evidence="8" id="KW-1185">Reference proteome</keyword>
<comment type="similarity">
    <text evidence="4">Belongs to the SIMIBI class G3E GTPase family. ZNG1 subfamily.</text>
</comment>
<evidence type="ECO:0000256" key="3">
    <source>
        <dbReference type="ARBA" id="ARBA00023186"/>
    </source>
</evidence>
<accession>A0ABW8T702</accession>
<evidence type="ECO:0000313" key="7">
    <source>
        <dbReference type="EMBL" id="MFL0248346.1"/>
    </source>
</evidence>
<dbReference type="EMBL" id="JBJHZZ010000016">
    <property type="protein sequence ID" value="MFL0248346.1"/>
    <property type="molecule type" value="Genomic_DNA"/>
</dbReference>
<name>A0ABW8T702_9CLOT</name>